<proteinExistence type="predicted"/>
<dbReference type="EMBL" id="QLNQ01000020">
    <property type="protein sequence ID" value="RCK65486.1"/>
    <property type="molecule type" value="Genomic_DNA"/>
</dbReference>
<gene>
    <name evidence="2" type="ORF">Cantr_01299</name>
</gene>
<protein>
    <submittedName>
        <fullName evidence="2">Uncharacterized protein</fullName>
    </submittedName>
</protein>
<accession>A0A367YHX8</accession>
<dbReference type="Proteomes" id="UP000253472">
    <property type="component" value="Unassembled WGS sequence"/>
</dbReference>
<name>A0A367YHX8_9ASCO</name>
<evidence type="ECO:0000313" key="2">
    <source>
        <dbReference type="EMBL" id="RCK65486.1"/>
    </source>
</evidence>
<reference evidence="2 3" key="1">
    <citation type="submission" date="2018-06" db="EMBL/GenBank/DDBJ databases">
        <title>Whole genome sequencing of Candida tropicalis (genome annotated by CSBL at Korea University).</title>
        <authorList>
            <person name="Ahn J."/>
        </authorList>
    </citation>
    <scope>NUCLEOTIDE SEQUENCE [LARGE SCALE GENOMIC DNA]</scope>
    <source>
        <strain evidence="2 3">ATCC 20962</strain>
    </source>
</reference>
<feature type="region of interest" description="Disordered" evidence="1">
    <location>
        <begin position="1"/>
        <end position="36"/>
    </location>
</feature>
<evidence type="ECO:0000313" key="3">
    <source>
        <dbReference type="Proteomes" id="UP000253472"/>
    </source>
</evidence>
<dbReference type="STRING" id="5486.A0A367YHX8"/>
<dbReference type="AlphaFoldDB" id="A0A367YHX8"/>
<sequence length="86" mass="9330">MHSNIQQPLPPMGGGKGYPPMLPSREPYEVPFEGPDDPGTLTITPFGAKSNLLFVRHYSPLSVSLGSAMFSQGTENSWRPTILDGQ</sequence>
<organism evidence="2 3">
    <name type="scientific">Candida viswanathii</name>
    <dbReference type="NCBI Taxonomy" id="5486"/>
    <lineage>
        <taxon>Eukaryota</taxon>
        <taxon>Fungi</taxon>
        <taxon>Dikarya</taxon>
        <taxon>Ascomycota</taxon>
        <taxon>Saccharomycotina</taxon>
        <taxon>Pichiomycetes</taxon>
        <taxon>Debaryomycetaceae</taxon>
        <taxon>Candida/Lodderomyces clade</taxon>
        <taxon>Candida</taxon>
    </lineage>
</organism>
<keyword evidence="3" id="KW-1185">Reference proteome</keyword>
<evidence type="ECO:0000256" key="1">
    <source>
        <dbReference type="SAM" id="MobiDB-lite"/>
    </source>
</evidence>
<comment type="caution">
    <text evidence="2">The sequence shown here is derived from an EMBL/GenBank/DDBJ whole genome shotgun (WGS) entry which is preliminary data.</text>
</comment>